<dbReference type="InterPro" id="IPR033961">
    <property type="entry name" value="Exo84"/>
</dbReference>
<evidence type="ECO:0000256" key="1">
    <source>
        <dbReference type="ARBA" id="ARBA00002660"/>
    </source>
</evidence>
<dbReference type="CDD" id="cd01226">
    <property type="entry name" value="PH_RalBD_exo84"/>
    <property type="match status" value="1"/>
</dbReference>
<dbReference type="GO" id="GO:0006893">
    <property type="term" value="P:Golgi to plasma membrane transport"/>
    <property type="evidence" value="ECO:0007669"/>
    <property type="project" value="TreeGrafter"/>
</dbReference>
<evidence type="ECO:0000313" key="10">
    <source>
        <dbReference type="EMBL" id="KAK4879588.1"/>
    </source>
</evidence>
<evidence type="ECO:0000256" key="4">
    <source>
        <dbReference type="ARBA" id="ARBA00007210"/>
    </source>
</evidence>
<comment type="subcellular location">
    <subcellularLocation>
        <location evidence="3">Cell projection</location>
        <location evidence="3">Growth cone</location>
    </subcellularLocation>
    <subcellularLocation>
        <location evidence="2">Cytoplasm</location>
        <location evidence="2">Perinuclear region</location>
    </subcellularLocation>
</comment>
<dbReference type="PANTHER" id="PTHR21426">
    <property type="entry name" value="EXOCYST COMPLEX COMPONENT 8"/>
    <property type="match status" value="1"/>
</dbReference>
<dbReference type="AlphaFoldDB" id="A0AAN7QIH9"/>
<dbReference type="InterPro" id="IPR042560">
    <property type="entry name" value="Exo84_C_2"/>
</dbReference>
<comment type="caution">
    <text evidence="10">The sequence shown here is derived from an EMBL/GenBank/DDBJ whole genome shotgun (WGS) entry which is preliminary data.</text>
</comment>
<evidence type="ECO:0000313" key="11">
    <source>
        <dbReference type="Proteomes" id="UP001353858"/>
    </source>
</evidence>
<proteinExistence type="inferred from homology"/>
<dbReference type="Pfam" id="PF08700">
    <property type="entry name" value="VPS51_Exo84_N"/>
    <property type="match status" value="1"/>
</dbReference>
<dbReference type="InterPro" id="IPR011993">
    <property type="entry name" value="PH-like_dom_sf"/>
</dbReference>
<dbReference type="SUPFAM" id="SSF74788">
    <property type="entry name" value="Cullin repeat-like"/>
    <property type="match status" value="1"/>
</dbReference>
<dbReference type="GO" id="GO:0000145">
    <property type="term" value="C:exocyst"/>
    <property type="evidence" value="ECO:0007669"/>
    <property type="project" value="InterPro"/>
</dbReference>
<keyword evidence="11" id="KW-1185">Reference proteome</keyword>
<dbReference type="EMBL" id="JARPUR010000003">
    <property type="protein sequence ID" value="KAK4879588.1"/>
    <property type="molecule type" value="Genomic_DNA"/>
</dbReference>
<evidence type="ECO:0000259" key="9">
    <source>
        <dbReference type="PROSITE" id="PS50003"/>
    </source>
</evidence>
<dbReference type="Pfam" id="PF16528">
    <property type="entry name" value="Exo84_C"/>
    <property type="match status" value="1"/>
</dbReference>
<dbReference type="InterPro" id="IPR016159">
    <property type="entry name" value="Cullin_repeat-like_dom_sf"/>
</dbReference>
<evidence type="ECO:0000256" key="6">
    <source>
        <dbReference type="ARBA" id="ARBA00022448"/>
    </source>
</evidence>
<keyword evidence="6" id="KW-0813">Transport</keyword>
<keyword evidence="8" id="KW-0653">Protein transport</keyword>
<dbReference type="Proteomes" id="UP001353858">
    <property type="component" value="Unassembled WGS sequence"/>
</dbReference>
<organism evidence="10 11">
    <name type="scientific">Aquatica leii</name>
    <dbReference type="NCBI Taxonomy" id="1421715"/>
    <lineage>
        <taxon>Eukaryota</taxon>
        <taxon>Metazoa</taxon>
        <taxon>Ecdysozoa</taxon>
        <taxon>Arthropoda</taxon>
        <taxon>Hexapoda</taxon>
        <taxon>Insecta</taxon>
        <taxon>Pterygota</taxon>
        <taxon>Neoptera</taxon>
        <taxon>Endopterygota</taxon>
        <taxon>Coleoptera</taxon>
        <taxon>Polyphaga</taxon>
        <taxon>Elateriformia</taxon>
        <taxon>Elateroidea</taxon>
        <taxon>Lampyridae</taxon>
        <taxon>Luciolinae</taxon>
        <taxon>Aquatica</taxon>
    </lineage>
</organism>
<evidence type="ECO:0000256" key="7">
    <source>
        <dbReference type="ARBA" id="ARBA00022483"/>
    </source>
</evidence>
<evidence type="ECO:0000256" key="2">
    <source>
        <dbReference type="ARBA" id="ARBA00004556"/>
    </source>
</evidence>
<gene>
    <name evidence="10" type="ORF">RN001_007734</name>
</gene>
<dbReference type="InterPro" id="IPR001849">
    <property type="entry name" value="PH_domain"/>
</dbReference>
<dbReference type="GO" id="GO:0015031">
    <property type="term" value="P:protein transport"/>
    <property type="evidence" value="ECO:0007669"/>
    <property type="project" value="UniProtKB-KW"/>
</dbReference>
<dbReference type="GO" id="GO:0030426">
    <property type="term" value="C:growth cone"/>
    <property type="evidence" value="ECO:0007669"/>
    <property type="project" value="UniProtKB-SubCell"/>
</dbReference>
<dbReference type="Gene3D" id="2.30.29.30">
    <property type="entry name" value="Pleckstrin-homology domain (PH domain)/Phosphotyrosine-binding domain (PTB)"/>
    <property type="match status" value="1"/>
</dbReference>
<dbReference type="Gene3D" id="1.20.58.1210">
    <property type="entry name" value="Exo84p, N-terminal helical domain"/>
    <property type="match status" value="1"/>
</dbReference>
<protein>
    <recommendedName>
        <fullName evidence="5">Exocyst complex component 8</fullName>
    </recommendedName>
</protein>
<feature type="domain" description="PH" evidence="9">
    <location>
        <begin position="147"/>
        <end position="249"/>
    </location>
</feature>
<dbReference type="PANTHER" id="PTHR21426:SF12">
    <property type="entry name" value="EXOCYST COMPLEX COMPONENT 8"/>
    <property type="match status" value="1"/>
</dbReference>
<comment type="function">
    <text evidence="1">Component of the exocyst complex involved in the docking of exocytic vesicles with fusion sites on the plasma membrane.</text>
</comment>
<evidence type="ECO:0000256" key="8">
    <source>
        <dbReference type="ARBA" id="ARBA00022927"/>
    </source>
</evidence>
<reference evidence="11" key="1">
    <citation type="submission" date="2023-01" db="EMBL/GenBank/DDBJ databases">
        <title>Key to firefly adult light organ development and bioluminescence: homeobox transcription factors regulate luciferase expression and transportation to peroxisome.</title>
        <authorList>
            <person name="Fu X."/>
        </authorList>
    </citation>
    <scope>NUCLEOTIDE SEQUENCE [LARGE SCALE GENOMIC DNA]</scope>
</reference>
<dbReference type="PROSITE" id="PS50003">
    <property type="entry name" value="PH_DOMAIN"/>
    <property type="match status" value="1"/>
</dbReference>
<evidence type="ECO:0000256" key="3">
    <source>
        <dbReference type="ARBA" id="ARBA00004624"/>
    </source>
</evidence>
<sequence>MDPTLKLFVSTDFNPDKYVRELSQNCIGGPELVRLRNKVQSLSEETSGKLKRNVYQNYIQFIETAKEISHLESEMYQLSHLLSEQRSLLNSLSNTSVLGDDKPVAVEVVVNSEDNKKQEEEARQNKLTTILEAVEGCSNLLEVSTRSLMHEGDLLELDPMENTPLKRIHGYLFNDGVMLAAWNSNRRGPIRYKFEAFYELGSLAVVNVRDLGNIKYAFKLLAFPDTRLFQSTSNSTKKEWLEKFDQAKKARLTQDQIKRESFAEKSPSRSVSIESPSLNPFEEAEEEVASHPEWLMETPEELDVYVAQRHFEDALTLLHKAQEYFKNYLPHHHQPDHTVLDLKRKVEQRHLAVTEVLMKELEVSPDKSLQGGLRAARRPVGLLNQLGRSTQSCKLFLKLCSSIMRTHCKRVKREGSVIVYIQHLSSAVFTNMCHMTEEFLRAFPNSPSCSSAFIVWASTELSIFTTHFIKQVFITQTTLSTLTECVVLARSQCERLCAYGIDFCYQLDGAFRTPLTRAIRDARDKVTDAIKLRSLEDTWIPTNLKSKSGLARCLQEHAKMDLLLDNYVTGDCWLQLTNNTLSFTKLFLNLLEDCLKLQTSELLYTIDEVLFDILDAQVKYIGQSLRSEKQVEQRQFITKNVDFVLITLISLAQKKYSTVVGFESFGLKRLVKENTALLHGVTPTSRQITKYSSNEYL</sequence>
<dbReference type="InterPro" id="IPR032403">
    <property type="entry name" value="Exo84_C"/>
</dbReference>
<dbReference type="Gene3D" id="1.20.58.1220">
    <property type="entry name" value="Exo84p, C-terminal helical domain"/>
    <property type="match status" value="1"/>
</dbReference>
<evidence type="ECO:0000256" key="5">
    <source>
        <dbReference type="ARBA" id="ARBA00017509"/>
    </source>
</evidence>
<comment type="similarity">
    <text evidence="4">Belongs to the EXO84 family.</text>
</comment>
<accession>A0AAN7QIH9</accession>
<dbReference type="GO" id="GO:0006887">
    <property type="term" value="P:exocytosis"/>
    <property type="evidence" value="ECO:0007669"/>
    <property type="project" value="UniProtKB-KW"/>
</dbReference>
<dbReference type="InterPro" id="IPR042561">
    <property type="entry name" value="Exo84_C_1"/>
</dbReference>
<dbReference type="SUPFAM" id="SSF50729">
    <property type="entry name" value="PH domain-like"/>
    <property type="match status" value="1"/>
</dbReference>
<keyword evidence="7" id="KW-0268">Exocytosis</keyword>
<dbReference type="GO" id="GO:0048471">
    <property type="term" value="C:perinuclear region of cytoplasm"/>
    <property type="evidence" value="ECO:0007669"/>
    <property type="project" value="UniProtKB-SubCell"/>
</dbReference>
<name>A0AAN7QIH9_9COLE</name>